<evidence type="ECO:0000256" key="1">
    <source>
        <dbReference type="SAM" id="SignalP"/>
    </source>
</evidence>
<comment type="caution">
    <text evidence="2">The sequence shown here is derived from an EMBL/GenBank/DDBJ whole genome shotgun (WGS) entry which is preliminary data.</text>
</comment>
<gene>
    <name evidence="2" type="ORF">Enr8_37700</name>
</gene>
<feature type="signal peptide" evidence="1">
    <location>
        <begin position="1"/>
        <end position="22"/>
    </location>
</feature>
<protein>
    <submittedName>
        <fullName evidence="2">Uncharacterized protein</fullName>
    </submittedName>
</protein>
<dbReference type="OrthoDB" id="245202at2"/>
<accession>A0A5C5V2B0</accession>
<keyword evidence="3" id="KW-1185">Reference proteome</keyword>
<evidence type="ECO:0000313" key="2">
    <source>
        <dbReference type="EMBL" id="TWT31845.1"/>
    </source>
</evidence>
<sequence precursor="true">MRFFSLALAMTLFVSFATSSSAADPWVVYPGGEGPGAGKHIVLVSGDDEYRSEEMLPALGKILSQRHGFKCTVLFPIDPKSGEIVPTHQTNIPGTKALADADLMIMLTRFRNLPKEQMEPILDYVKSGKPIIALRTSTHAFNFPKDSPYAKYTFNAGGDFKGGFGRQILGETWVNHHGHHGRESTRGVINPAMKDHPILRGVTDIWGPTDVYGITKLPETAEVLVNGQVLNGMEPNDPPVEGKKNDPMMPIIWLNKYTGENGVVTPSLTSTFGSAVDFESEDYRRLLVNASYYFTGLADKIDGKANVELVGEYEPTFFGFGKFKTGTTPADYELKK</sequence>
<name>A0A5C5V2B0_9BACT</name>
<keyword evidence="1" id="KW-0732">Signal</keyword>
<dbReference type="InterPro" id="IPR029062">
    <property type="entry name" value="Class_I_gatase-like"/>
</dbReference>
<feature type="chain" id="PRO_5022820571" evidence="1">
    <location>
        <begin position="23"/>
        <end position="336"/>
    </location>
</feature>
<dbReference type="SUPFAM" id="SSF52317">
    <property type="entry name" value="Class I glutamine amidotransferase-like"/>
    <property type="match status" value="1"/>
</dbReference>
<evidence type="ECO:0000313" key="3">
    <source>
        <dbReference type="Proteomes" id="UP000318878"/>
    </source>
</evidence>
<proteinExistence type="predicted"/>
<reference evidence="2 3" key="1">
    <citation type="submission" date="2019-02" db="EMBL/GenBank/DDBJ databases">
        <title>Deep-cultivation of Planctomycetes and their phenomic and genomic characterization uncovers novel biology.</title>
        <authorList>
            <person name="Wiegand S."/>
            <person name="Jogler M."/>
            <person name="Boedeker C."/>
            <person name="Pinto D."/>
            <person name="Vollmers J."/>
            <person name="Rivas-Marin E."/>
            <person name="Kohn T."/>
            <person name="Peeters S.H."/>
            <person name="Heuer A."/>
            <person name="Rast P."/>
            <person name="Oberbeckmann S."/>
            <person name="Bunk B."/>
            <person name="Jeske O."/>
            <person name="Meyerdierks A."/>
            <person name="Storesund J.E."/>
            <person name="Kallscheuer N."/>
            <person name="Luecker S."/>
            <person name="Lage O.M."/>
            <person name="Pohl T."/>
            <person name="Merkel B.J."/>
            <person name="Hornburger P."/>
            <person name="Mueller R.-W."/>
            <person name="Bruemmer F."/>
            <person name="Labrenz M."/>
            <person name="Spormann A.M."/>
            <person name="Op Den Camp H."/>
            <person name="Overmann J."/>
            <person name="Amann R."/>
            <person name="Jetten M.S.M."/>
            <person name="Mascher T."/>
            <person name="Medema M.H."/>
            <person name="Devos D.P."/>
            <person name="Kaster A.-K."/>
            <person name="Ovreas L."/>
            <person name="Rohde M."/>
            <person name="Galperin M.Y."/>
            <person name="Jogler C."/>
        </authorList>
    </citation>
    <scope>NUCLEOTIDE SEQUENCE [LARGE SCALE GENOMIC DNA]</scope>
    <source>
        <strain evidence="2 3">Enr8</strain>
    </source>
</reference>
<dbReference type="RefSeq" id="WP_146434316.1">
    <property type="nucleotide sequence ID" value="NZ_SJPF01000004.1"/>
</dbReference>
<dbReference type="AlphaFoldDB" id="A0A5C5V2B0"/>
<dbReference type="Gene3D" id="3.40.50.880">
    <property type="match status" value="1"/>
</dbReference>
<dbReference type="Proteomes" id="UP000318878">
    <property type="component" value="Unassembled WGS sequence"/>
</dbReference>
<dbReference type="EMBL" id="SJPF01000004">
    <property type="protein sequence ID" value="TWT31845.1"/>
    <property type="molecule type" value="Genomic_DNA"/>
</dbReference>
<organism evidence="2 3">
    <name type="scientific">Blastopirellula retiformator</name>
    <dbReference type="NCBI Taxonomy" id="2527970"/>
    <lineage>
        <taxon>Bacteria</taxon>
        <taxon>Pseudomonadati</taxon>
        <taxon>Planctomycetota</taxon>
        <taxon>Planctomycetia</taxon>
        <taxon>Pirellulales</taxon>
        <taxon>Pirellulaceae</taxon>
        <taxon>Blastopirellula</taxon>
    </lineage>
</organism>